<feature type="binding site" evidence="19">
    <location>
        <begin position="38"/>
        <end position="40"/>
    </location>
    <ligand>
        <name>GTP</name>
        <dbReference type="ChEBI" id="CHEBI:37565"/>
    </ligand>
</feature>
<dbReference type="eggNOG" id="COG2087">
    <property type="taxonomic scope" value="Bacteria"/>
</dbReference>
<dbReference type="Proteomes" id="UP000000742">
    <property type="component" value="Chromosome"/>
</dbReference>
<evidence type="ECO:0000256" key="18">
    <source>
        <dbReference type="PIRSR" id="PIRSR006135-1"/>
    </source>
</evidence>
<feature type="binding site" evidence="19">
    <location>
        <begin position="10"/>
        <end position="17"/>
    </location>
    <ligand>
        <name>GTP</name>
        <dbReference type="ChEBI" id="CHEBI:37565"/>
    </ligand>
</feature>
<reference evidence="20 21" key="1">
    <citation type="journal article" date="2008" name="Genome Biol.">
        <title>Encapsulated in silica: genome, proteome and physiology of the thermophilic bacterium Anoxybacillus flavithermus WK1.</title>
        <authorList>
            <person name="Saw J.H."/>
            <person name="Mountain B.W."/>
            <person name="Feng L."/>
            <person name="Omelchenko M.V."/>
            <person name="Hou S."/>
            <person name="Saito J.A."/>
            <person name="Stott M.B."/>
            <person name="Li D."/>
            <person name="Zhao G."/>
            <person name="Wu J."/>
            <person name="Galperin M.Y."/>
            <person name="Koonin E.V."/>
            <person name="Makarova K.S."/>
            <person name="Wolf Y.I."/>
            <person name="Rigden D.J."/>
            <person name="Dunfield P.F."/>
            <person name="Wang L."/>
            <person name="Alam M."/>
        </authorList>
    </citation>
    <scope>NUCLEOTIDE SEQUENCE [LARGE SCALE GENOMIC DNA]</scope>
    <source>
        <strain evidence="21">DSM 21510 / WK1</strain>
    </source>
</reference>
<dbReference type="STRING" id="491915.Aflv_1046"/>
<dbReference type="GO" id="GO:0043752">
    <property type="term" value="F:adenosylcobinamide kinase activity"/>
    <property type="evidence" value="ECO:0007669"/>
    <property type="project" value="UniProtKB-EC"/>
</dbReference>
<evidence type="ECO:0000256" key="11">
    <source>
        <dbReference type="ARBA" id="ARBA00022679"/>
    </source>
</evidence>
<comment type="catalytic activity">
    <reaction evidence="2">
        <text>adenosylcob(III)inamide phosphate + GTP + H(+) = adenosylcob(III)inamide-GDP + diphosphate</text>
        <dbReference type="Rhea" id="RHEA:22712"/>
        <dbReference type="ChEBI" id="CHEBI:15378"/>
        <dbReference type="ChEBI" id="CHEBI:33019"/>
        <dbReference type="ChEBI" id="CHEBI:37565"/>
        <dbReference type="ChEBI" id="CHEBI:58502"/>
        <dbReference type="ChEBI" id="CHEBI:60487"/>
        <dbReference type="EC" id="2.7.7.62"/>
    </reaction>
</comment>
<keyword evidence="11 20" id="KW-0808">Transferase</keyword>
<evidence type="ECO:0000256" key="9">
    <source>
        <dbReference type="ARBA" id="ARBA00012523"/>
    </source>
</evidence>
<evidence type="ECO:0000256" key="13">
    <source>
        <dbReference type="ARBA" id="ARBA00022777"/>
    </source>
</evidence>
<evidence type="ECO:0000256" key="8">
    <source>
        <dbReference type="ARBA" id="ARBA00012016"/>
    </source>
</evidence>
<dbReference type="GO" id="GO:0005525">
    <property type="term" value="F:GTP binding"/>
    <property type="evidence" value="ECO:0007669"/>
    <property type="project" value="UniProtKB-KW"/>
</dbReference>
<comment type="catalytic activity">
    <reaction evidence="1">
        <text>adenosylcob(III)inamide + ATP = adenosylcob(III)inamide phosphate + ADP + H(+)</text>
        <dbReference type="Rhea" id="RHEA:15769"/>
        <dbReference type="ChEBI" id="CHEBI:2480"/>
        <dbReference type="ChEBI" id="CHEBI:15378"/>
        <dbReference type="ChEBI" id="CHEBI:30616"/>
        <dbReference type="ChEBI" id="CHEBI:58502"/>
        <dbReference type="ChEBI" id="CHEBI:456216"/>
        <dbReference type="EC" id="2.7.1.156"/>
    </reaction>
</comment>
<dbReference type="EC" id="2.7.1.156" evidence="8"/>
<dbReference type="CDD" id="cd00544">
    <property type="entry name" value="CobU"/>
    <property type="match status" value="1"/>
</dbReference>
<keyword evidence="14" id="KW-0067">ATP-binding</keyword>
<evidence type="ECO:0000256" key="10">
    <source>
        <dbReference type="ARBA" id="ARBA00022573"/>
    </source>
</evidence>
<feature type="active site" description="GMP-histidine intermediate" evidence="18">
    <location>
        <position position="54"/>
    </location>
</feature>
<comment type="pathway">
    <text evidence="5">Cofactor biosynthesis; adenosylcobalamin biosynthesis; adenosylcobalamin from cob(II)yrinate a,c-diamide: step 6/7.</text>
</comment>
<keyword evidence="20" id="KW-0548">Nucleotidyltransferase</keyword>
<dbReference type="Gene3D" id="3.40.50.300">
    <property type="entry name" value="P-loop containing nucleotide triphosphate hydrolases"/>
    <property type="match status" value="1"/>
</dbReference>
<name>B7GKK8_ANOFW</name>
<evidence type="ECO:0000256" key="2">
    <source>
        <dbReference type="ARBA" id="ARBA00000711"/>
    </source>
</evidence>
<evidence type="ECO:0000256" key="16">
    <source>
        <dbReference type="ARBA" id="ARBA00029570"/>
    </source>
</evidence>
<dbReference type="GO" id="GO:0005524">
    <property type="term" value="F:ATP binding"/>
    <property type="evidence" value="ECO:0007669"/>
    <property type="project" value="UniProtKB-KW"/>
</dbReference>
<gene>
    <name evidence="20" type="primary">cobU</name>
    <name evidence="20" type="ordered locus">Aflv_1046</name>
</gene>
<evidence type="ECO:0000256" key="5">
    <source>
        <dbReference type="ARBA" id="ARBA00004692"/>
    </source>
</evidence>
<evidence type="ECO:0000313" key="20">
    <source>
        <dbReference type="EMBL" id="ACJ33422.1"/>
    </source>
</evidence>
<comment type="function">
    <text evidence="4">Catalyzes ATP-dependent phosphorylation of adenosylcobinamide and addition of GMP to adenosylcobinamide phosphate.</text>
</comment>
<evidence type="ECO:0000256" key="6">
    <source>
        <dbReference type="ARBA" id="ARBA00005159"/>
    </source>
</evidence>
<dbReference type="AlphaFoldDB" id="B7GKK8"/>
<dbReference type="GO" id="GO:0009236">
    <property type="term" value="P:cobalamin biosynthetic process"/>
    <property type="evidence" value="ECO:0007669"/>
    <property type="project" value="UniProtKB-UniPathway"/>
</dbReference>
<dbReference type="UniPathway" id="UPA00148">
    <property type="reaction ID" value="UER00236"/>
</dbReference>
<dbReference type="PANTHER" id="PTHR34848">
    <property type="match status" value="1"/>
</dbReference>
<evidence type="ECO:0000256" key="19">
    <source>
        <dbReference type="PIRSR" id="PIRSR006135-2"/>
    </source>
</evidence>
<dbReference type="KEGG" id="afl:Aflv_1046"/>
<dbReference type="EC" id="2.7.7.62" evidence="9"/>
<comment type="catalytic activity">
    <reaction evidence="3">
        <text>adenosylcob(III)inamide + GTP = adenosylcob(III)inamide phosphate + GDP + H(+)</text>
        <dbReference type="Rhea" id="RHEA:15765"/>
        <dbReference type="ChEBI" id="CHEBI:2480"/>
        <dbReference type="ChEBI" id="CHEBI:15378"/>
        <dbReference type="ChEBI" id="CHEBI:37565"/>
        <dbReference type="ChEBI" id="CHEBI:58189"/>
        <dbReference type="ChEBI" id="CHEBI:58502"/>
        <dbReference type="EC" id="2.7.1.156"/>
    </reaction>
</comment>
<evidence type="ECO:0000256" key="17">
    <source>
        <dbReference type="ARBA" id="ARBA00030571"/>
    </source>
</evidence>
<evidence type="ECO:0000256" key="1">
    <source>
        <dbReference type="ARBA" id="ARBA00000312"/>
    </source>
</evidence>
<dbReference type="SUPFAM" id="SSF52540">
    <property type="entry name" value="P-loop containing nucleoside triphosphate hydrolases"/>
    <property type="match status" value="1"/>
</dbReference>
<accession>B7GKK8</accession>
<dbReference type="HOGENOM" id="CLU_094161_0_1_9"/>
<keyword evidence="10" id="KW-0169">Cobalamin biosynthesis</keyword>
<dbReference type="InterPro" id="IPR003203">
    <property type="entry name" value="CobU/CobP"/>
</dbReference>
<feature type="binding site" evidence="19">
    <location>
        <position position="67"/>
    </location>
    <ligand>
        <name>GTP</name>
        <dbReference type="ChEBI" id="CHEBI:37565"/>
    </ligand>
</feature>
<dbReference type="PANTHER" id="PTHR34848:SF1">
    <property type="entry name" value="BIFUNCTIONAL ADENOSYLCOBALAMIN BIOSYNTHESIS PROTEIN COBU"/>
    <property type="match status" value="1"/>
</dbReference>
<dbReference type="PIRSF" id="PIRSF006135">
    <property type="entry name" value="CobU"/>
    <property type="match status" value="1"/>
</dbReference>
<evidence type="ECO:0000256" key="15">
    <source>
        <dbReference type="ARBA" id="ARBA00023134"/>
    </source>
</evidence>
<organism evidence="20 21">
    <name type="scientific">Anoxybacillus flavithermus (strain DSM 21510 / WK1)</name>
    <dbReference type="NCBI Taxonomy" id="491915"/>
    <lineage>
        <taxon>Bacteria</taxon>
        <taxon>Bacillati</taxon>
        <taxon>Bacillota</taxon>
        <taxon>Bacilli</taxon>
        <taxon>Bacillales</taxon>
        <taxon>Anoxybacillaceae</taxon>
        <taxon>Anoxybacillus</taxon>
    </lineage>
</organism>
<evidence type="ECO:0000256" key="3">
    <source>
        <dbReference type="ARBA" id="ARBA00001522"/>
    </source>
</evidence>
<evidence type="ECO:0000256" key="7">
    <source>
        <dbReference type="ARBA" id="ARBA00007490"/>
    </source>
</evidence>
<keyword evidence="13 20" id="KW-0418">Kinase</keyword>
<dbReference type="InterPro" id="IPR027417">
    <property type="entry name" value="P-loop_NTPase"/>
</dbReference>
<evidence type="ECO:0000256" key="12">
    <source>
        <dbReference type="ARBA" id="ARBA00022741"/>
    </source>
</evidence>
<feature type="binding site" evidence="19">
    <location>
        <position position="88"/>
    </location>
    <ligand>
        <name>GTP</name>
        <dbReference type="ChEBI" id="CHEBI:37565"/>
    </ligand>
</feature>
<dbReference type="GO" id="GO:0008820">
    <property type="term" value="F:cobinamide phosphate guanylyltransferase activity"/>
    <property type="evidence" value="ECO:0007669"/>
    <property type="project" value="UniProtKB-EC"/>
</dbReference>
<evidence type="ECO:0000256" key="14">
    <source>
        <dbReference type="ARBA" id="ARBA00022840"/>
    </source>
</evidence>
<evidence type="ECO:0000256" key="4">
    <source>
        <dbReference type="ARBA" id="ARBA00003889"/>
    </source>
</evidence>
<protein>
    <recommendedName>
        <fullName evidence="16">Adenosylcobinamide kinase</fullName>
        <ecNumber evidence="8">2.7.1.156</ecNumber>
        <ecNumber evidence="9">2.7.7.62</ecNumber>
    </recommendedName>
    <alternativeName>
        <fullName evidence="17">Adenosylcobinamide-phosphate guanylyltransferase</fullName>
    </alternativeName>
</protein>
<keyword evidence="15 19" id="KW-0342">GTP-binding</keyword>
<evidence type="ECO:0000313" key="21">
    <source>
        <dbReference type="Proteomes" id="UP000000742"/>
    </source>
</evidence>
<comment type="pathway">
    <text evidence="6">Cofactor biosynthesis; adenosylcobalamin biosynthesis; adenosylcobalamin from cob(II)yrinate a,c-diamide: step 5/7.</text>
</comment>
<dbReference type="Pfam" id="PF02283">
    <property type="entry name" value="CobU"/>
    <property type="match status" value="1"/>
</dbReference>
<keyword evidence="12 19" id="KW-0547">Nucleotide-binding</keyword>
<sequence>MEAMIVFISGGVRSGKSSFAERCAKMIAEPTDSLHYIATALRTDEEMEARIAHHQAQRKHDGWQTWEQPYDLDCIMPMFGGRDVVLLDCLTNLWANELFRDDIWDVKEKVPRIVQQMKQLGNKAKGLVIVSNEIFYDGIPNERGTYTYVHGLGLLHQQIVACSDVAILMRYGLPIVKKGRWPCGTEWS</sequence>
<dbReference type="EMBL" id="CP000922">
    <property type="protein sequence ID" value="ACJ33422.1"/>
    <property type="molecule type" value="Genomic_DNA"/>
</dbReference>
<comment type="similarity">
    <text evidence="7">Belongs to the CobU/CobP family.</text>
</comment>
<proteinExistence type="inferred from homology"/>